<gene>
    <name evidence="1" type="ORF">MNBD_PLANCTO03-1301</name>
</gene>
<accession>A0A3B1D8Y4</accession>
<sequence>VEINMGFVQQMLREHDAAGEPSRNPWHGRDHSQRLYMLLVLSIWCQWLRRL</sequence>
<proteinExistence type="predicted"/>
<dbReference type="AlphaFoldDB" id="A0A3B1D8Y4"/>
<evidence type="ECO:0000313" key="1">
    <source>
        <dbReference type="EMBL" id="VAX39306.1"/>
    </source>
</evidence>
<organism evidence="1">
    <name type="scientific">hydrothermal vent metagenome</name>
    <dbReference type="NCBI Taxonomy" id="652676"/>
    <lineage>
        <taxon>unclassified sequences</taxon>
        <taxon>metagenomes</taxon>
        <taxon>ecological metagenomes</taxon>
    </lineage>
</organism>
<protein>
    <submittedName>
        <fullName evidence="1">Uncharacterized protein</fullName>
    </submittedName>
</protein>
<name>A0A3B1D8Y4_9ZZZZ</name>
<reference evidence="1" key="1">
    <citation type="submission" date="2018-06" db="EMBL/GenBank/DDBJ databases">
        <authorList>
            <person name="Zhirakovskaya E."/>
        </authorList>
    </citation>
    <scope>NUCLEOTIDE SEQUENCE</scope>
</reference>
<feature type="non-terminal residue" evidence="1">
    <location>
        <position position="1"/>
    </location>
</feature>
<dbReference type="EMBL" id="UOGK01000219">
    <property type="protein sequence ID" value="VAX39306.1"/>
    <property type="molecule type" value="Genomic_DNA"/>
</dbReference>